<dbReference type="Pfam" id="PF14317">
    <property type="entry name" value="YcxB"/>
    <property type="match status" value="1"/>
</dbReference>
<reference evidence="4" key="1">
    <citation type="submission" date="2019-01" db="EMBL/GenBank/DDBJ databases">
        <title>Cytophagaceae bacterium strain CAR-16.</title>
        <authorList>
            <person name="Chen W.-M."/>
        </authorList>
    </citation>
    <scope>NUCLEOTIDE SEQUENCE [LARGE SCALE GENOMIC DNA]</scope>
    <source>
        <strain evidence="4">WWJ-16</strain>
    </source>
</reference>
<keyword evidence="1" id="KW-0472">Membrane</keyword>
<evidence type="ECO:0000313" key="3">
    <source>
        <dbReference type="EMBL" id="RXR23885.1"/>
    </source>
</evidence>
<name>A0A4Q1KAF5_9FLAO</name>
<dbReference type="AlphaFoldDB" id="A0A4Q1KAF5"/>
<gene>
    <name evidence="3" type="ORF">EQG61_00145</name>
</gene>
<dbReference type="InterPro" id="IPR025588">
    <property type="entry name" value="YcxB-like_C"/>
</dbReference>
<proteinExistence type="predicted"/>
<dbReference type="EMBL" id="SBKN01000001">
    <property type="protein sequence ID" value="RXR23885.1"/>
    <property type="molecule type" value="Genomic_DNA"/>
</dbReference>
<feature type="transmembrane region" description="Helical" evidence="1">
    <location>
        <begin position="27"/>
        <end position="49"/>
    </location>
</feature>
<keyword evidence="4" id="KW-1185">Reference proteome</keyword>
<evidence type="ECO:0000256" key="1">
    <source>
        <dbReference type="SAM" id="Phobius"/>
    </source>
</evidence>
<protein>
    <recommendedName>
        <fullName evidence="2">YcxB-like C-terminal domain-containing protein</fullName>
    </recommendedName>
</protein>
<dbReference type="RefSeq" id="WP_129459852.1">
    <property type="nucleotide sequence ID" value="NZ_SBKN01000001.1"/>
</dbReference>
<keyword evidence="1" id="KW-1133">Transmembrane helix</keyword>
<sequence>MEIRFSYQPELKEMAAATRYMLFNKPLVKVLLVFVFGMIGLSVFSAIYYKTNEYWESAFHGLILVFIWLIIYGYTMWSVKRNLTENPKNREIQHLTFDEKGIDQKGDSFHVYRQWSEIHKVKETKSWLFIYVQRNAALPIFKNKLQPEDIIAIRQLIQGLPIKKKLL</sequence>
<dbReference type="OrthoDB" id="1249483at2"/>
<comment type="caution">
    <text evidence="3">The sequence shown here is derived from an EMBL/GenBank/DDBJ whole genome shotgun (WGS) entry which is preliminary data.</text>
</comment>
<organism evidence="3 4">
    <name type="scientific">Flavobacterium stagni</name>
    <dbReference type="NCBI Taxonomy" id="2506421"/>
    <lineage>
        <taxon>Bacteria</taxon>
        <taxon>Pseudomonadati</taxon>
        <taxon>Bacteroidota</taxon>
        <taxon>Flavobacteriia</taxon>
        <taxon>Flavobacteriales</taxon>
        <taxon>Flavobacteriaceae</taxon>
        <taxon>Flavobacterium</taxon>
    </lineage>
</organism>
<feature type="domain" description="YcxB-like C-terminal" evidence="2">
    <location>
        <begin position="97"/>
        <end position="157"/>
    </location>
</feature>
<keyword evidence="1" id="KW-0812">Transmembrane</keyword>
<evidence type="ECO:0000313" key="4">
    <source>
        <dbReference type="Proteomes" id="UP000289857"/>
    </source>
</evidence>
<feature type="transmembrane region" description="Helical" evidence="1">
    <location>
        <begin position="61"/>
        <end position="79"/>
    </location>
</feature>
<dbReference type="Proteomes" id="UP000289857">
    <property type="component" value="Unassembled WGS sequence"/>
</dbReference>
<accession>A0A4Q1KAF5</accession>
<evidence type="ECO:0000259" key="2">
    <source>
        <dbReference type="Pfam" id="PF14317"/>
    </source>
</evidence>